<dbReference type="Proteomes" id="UP000184278">
    <property type="component" value="Unassembled WGS sequence"/>
</dbReference>
<dbReference type="InterPro" id="IPR021440">
    <property type="entry name" value="DUF3089"/>
</dbReference>
<evidence type="ECO:0000313" key="1">
    <source>
        <dbReference type="EMBL" id="SHH53409.1"/>
    </source>
</evidence>
<dbReference type="Pfam" id="PF11288">
    <property type="entry name" value="DUF3089"/>
    <property type="match status" value="1"/>
</dbReference>
<dbReference type="GeneID" id="89510530"/>
<dbReference type="OrthoDB" id="9794645at2"/>
<dbReference type="AlphaFoldDB" id="A0A1M5TRS7"/>
<dbReference type="InterPro" id="IPR029058">
    <property type="entry name" value="AB_hydrolase_fold"/>
</dbReference>
<proteinExistence type="predicted"/>
<dbReference type="RefSeq" id="WP_073385417.1">
    <property type="nucleotide sequence ID" value="NZ_FQXK01000005.1"/>
</dbReference>
<keyword evidence="2" id="KW-1185">Reference proteome</keyword>
<reference evidence="2" key="1">
    <citation type="submission" date="2016-11" db="EMBL/GenBank/DDBJ databases">
        <authorList>
            <person name="Varghese N."/>
            <person name="Submissions S."/>
        </authorList>
    </citation>
    <scope>NUCLEOTIDE SEQUENCE [LARGE SCALE GENOMIC DNA]</scope>
    <source>
        <strain evidence="2">DSM 3071</strain>
    </source>
</reference>
<organism evidence="1 2">
    <name type="scientific">Butyrivibrio fibrisolvens DSM 3071</name>
    <dbReference type="NCBI Taxonomy" id="1121131"/>
    <lineage>
        <taxon>Bacteria</taxon>
        <taxon>Bacillati</taxon>
        <taxon>Bacillota</taxon>
        <taxon>Clostridia</taxon>
        <taxon>Lachnospirales</taxon>
        <taxon>Lachnospiraceae</taxon>
        <taxon>Butyrivibrio</taxon>
    </lineage>
</organism>
<dbReference type="STRING" id="1121131.SAMN02745229_00604"/>
<name>A0A1M5TRS7_BUTFI</name>
<evidence type="ECO:0008006" key="3">
    <source>
        <dbReference type="Google" id="ProtNLM"/>
    </source>
</evidence>
<evidence type="ECO:0000313" key="2">
    <source>
        <dbReference type="Proteomes" id="UP000184278"/>
    </source>
</evidence>
<accession>A0A1M5TRS7</accession>
<sequence>MKKRISVVLMIMILGMCLSSAFGIKSLAVNVLPFTSSLDYSLSDNWLYDGAYPENAVDVFIVAPSVDTLSQYNSEMTAGYKKVFRNAMNQQQSIYANTCRIYAPYYRQASLNAYSMEDGQAKDQIFANAYMDVSAAFKYYLEHKNNGRPLILAGFSQGADMCYRILKEYYGGDGAQAVALRENLIAVYAIGWCMTEDMITQYPQIVPAKGETDTGVVVSYECEAGGVTDSMIIPAGTKVYSINPLNWRTDSEVADKSLNLGTVTQDSKTGAITSIEVGKYGAYIDPDRGSLIVTDIDTANYPPVLDIFPEGSLHLYDNFLFYVNLQQNVQKRTESFLNSRALDDAA</sequence>
<protein>
    <recommendedName>
        <fullName evidence="3">DUF3089 domain-containing protein</fullName>
    </recommendedName>
</protein>
<dbReference type="EMBL" id="FQXK01000005">
    <property type="protein sequence ID" value="SHH53409.1"/>
    <property type="molecule type" value="Genomic_DNA"/>
</dbReference>
<dbReference type="SUPFAM" id="SSF53474">
    <property type="entry name" value="alpha/beta-Hydrolases"/>
    <property type="match status" value="1"/>
</dbReference>
<gene>
    <name evidence="1" type="ORF">SAMN02745229_00604</name>
</gene>